<organism evidence="3 4">
    <name type="scientific">Pseudolycoriella hygida</name>
    <dbReference type="NCBI Taxonomy" id="35572"/>
    <lineage>
        <taxon>Eukaryota</taxon>
        <taxon>Metazoa</taxon>
        <taxon>Ecdysozoa</taxon>
        <taxon>Arthropoda</taxon>
        <taxon>Hexapoda</taxon>
        <taxon>Insecta</taxon>
        <taxon>Pterygota</taxon>
        <taxon>Neoptera</taxon>
        <taxon>Endopterygota</taxon>
        <taxon>Diptera</taxon>
        <taxon>Nematocera</taxon>
        <taxon>Sciaroidea</taxon>
        <taxon>Sciaridae</taxon>
        <taxon>Pseudolycoriella</taxon>
    </lineage>
</organism>
<dbReference type="InterPro" id="IPR002919">
    <property type="entry name" value="TIL_dom"/>
</dbReference>
<feature type="signal peptide" evidence="1">
    <location>
        <begin position="1"/>
        <end position="19"/>
    </location>
</feature>
<dbReference type="CDD" id="cd19941">
    <property type="entry name" value="TIL"/>
    <property type="match status" value="1"/>
</dbReference>
<evidence type="ECO:0000313" key="3">
    <source>
        <dbReference type="EMBL" id="KAJ6642030.1"/>
    </source>
</evidence>
<dbReference type="SUPFAM" id="SSF57567">
    <property type="entry name" value="Serine protease inhibitors"/>
    <property type="match status" value="1"/>
</dbReference>
<feature type="domain" description="TIL" evidence="2">
    <location>
        <begin position="24"/>
        <end position="80"/>
    </location>
</feature>
<evidence type="ECO:0000259" key="2">
    <source>
        <dbReference type="Pfam" id="PF01826"/>
    </source>
</evidence>
<dbReference type="InterPro" id="IPR036084">
    <property type="entry name" value="Ser_inhib-like_sf"/>
</dbReference>
<name>A0A9Q0S3I4_9DIPT</name>
<proteinExistence type="predicted"/>
<reference evidence="3" key="1">
    <citation type="submission" date="2022-07" db="EMBL/GenBank/DDBJ databases">
        <authorList>
            <person name="Trinca V."/>
            <person name="Uliana J.V.C."/>
            <person name="Torres T.T."/>
            <person name="Ward R.J."/>
            <person name="Monesi N."/>
        </authorList>
    </citation>
    <scope>NUCLEOTIDE SEQUENCE</scope>
    <source>
        <strain evidence="3">HSMRA1968</strain>
        <tissue evidence="3">Whole embryos</tissue>
    </source>
</reference>
<protein>
    <recommendedName>
        <fullName evidence="2">TIL domain-containing protein</fullName>
    </recommendedName>
</protein>
<sequence>MKFVLISFIIALVAASVAAQECSDPHEEYTDCIPFPECYRSCYMQNPPGCEVPECDGSGCTCQPNYVRDNHGYCIHYTHCPAVFARKFFARK</sequence>
<gene>
    <name evidence="3" type="ORF">Bhyg_06976</name>
</gene>
<dbReference type="AlphaFoldDB" id="A0A9Q0S3I4"/>
<evidence type="ECO:0000313" key="4">
    <source>
        <dbReference type="Proteomes" id="UP001151699"/>
    </source>
</evidence>
<dbReference type="Pfam" id="PF01826">
    <property type="entry name" value="TIL"/>
    <property type="match status" value="1"/>
</dbReference>
<evidence type="ECO:0000256" key="1">
    <source>
        <dbReference type="SAM" id="SignalP"/>
    </source>
</evidence>
<keyword evidence="1" id="KW-0732">Signal</keyword>
<accession>A0A9Q0S3I4</accession>
<dbReference type="EMBL" id="WJQU01000002">
    <property type="protein sequence ID" value="KAJ6642030.1"/>
    <property type="molecule type" value="Genomic_DNA"/>
</dbReference>
<dbReference type="Gene3D" id="2.10.25.10">
    <property type="entry name" value="Laminin"/>
    <property type="match status" value="1"/>
</dbReference>
<dbReference type="Proteomes" id="UP001151699">
    <property type="component" value="Chromosome B"/>
</dbReference>
<feature type="chain" id="PRO_5040450712" description="TIL domain-containing protein" evidence="1">
    <location>
        <begin position="20"/>
        <end position="92"/>
    </location>
</feature>
<keyword evidence="4" id="KW-1185">Reference proteome</keyword>
<comment type="caution">
    <text evidence="3">The sequence shown here is derived from an EMBL/GenBank/DDBJ whole genome shotgun (WGS) entry which is preliminary data.</text>
</comment>